<dbReference type="RefSeq" id="WP_091449167.1">
    <property type="nucleotide sequence ID" value="NZ_FMZZ01000002.1"/>
</dbReference>
<dbReference type="InterPro" id="IPR013325">
    <property type="entry name" value="RNA_pol_sigma_r2"/>
</dbReference>
<evidence type="ECO:0000313" key="9">
    <source>
        <dbReference type="Proteomes" id="UP000199501"/>
    </source>
</evidence>
<dbReference type="PANTHER" id="PTHR43133:SF8">
    <property type="entry name" value="RNA POLYMERASE SIGMA FACTOR HI_1459-RELATED"/>
    <property type="match status" value="1"/>
</dbReference>
<evidence type="ECO:0000259" key="7">
    <source>
        <dbReference type="Pfam" id="PF04542"/>
    </source>
</evidence>
<keyword evidence="3" id="KW-0731">Sigma factor</keyword>
<keyword evidence="5" id="KW-0804">Transcription</keyword>
<name>A0A1G6M9Z4_9PSEU</name>
<evidence type="ECO:0000256" key="4">
    <source>
        <dbReference type="ARBA" id="ARBA00023125"/>
    </source>
</evidence>
<sequence length="202" mass="22556">MSSTRPSRPAHGGKPFTDYEGLAVLLEKARRGDRRALGQVAVRLTPMLWQVARAQGLDSERSADAVQSAWLSLLGSIADIRTPVALTAWLVTVTKRTAWRMRDDHSAETPTAVSLDNVRDPEPQPEEHAVFTDRRRRLWAAVAQLPRRCQDLLRFVAFVHRLDYAEVSAALGMPRGSIGPVRGRCLARLRTVLLADEKGSWR</sequence>
<keyword evidence="2" id="KW-0805">Transcription regulation</keyword>
<dbReference type="Gene3D" id="1.10.1740.10">
    <property type="match status" value="1"/>
</dbReference>
<reference evidence="9" key="1">
    <citation type="submission" date="2016-10" db="EMBL/GenBank/DDBJ databases">
        <authorList>
            <person name="Varghese N."/>
            <person name="Submissions S."/>
        </authorList>
    </citation>
    <scope>NUCLEOTIDE SEQUENCE [LARGE SCALE GENOMIC DNA]</scope>
    <source>
        <strain evidence="9">IBRC-M 10403</strain>
    </source>
</reference>
<organism evidence="8 9">
    <name type="scientific">Actinokineospora iranica</name>
    <dbReference type="NCBI Taxonomy" id="1271860"/>
    <lineage>
        <taxon>Bacteria</taxon>
        <taxon>Bacillati</taxon>
        <taxon>Actinomycetota</taxon>
        <taxon>Actinomycetes</taxon>
        <taxon>Pseudonocardiales</taxon>
        <taxon>Pseudonocardiaceae</taxon>
        <taxon>Actinokineospora</taxon>
    </lineage>
</organism>
<dbReference type="GO" id="GO:0003677">
    <property type="term" value="F:DNA binding"/>
    <property type="evidence" value="ECO:0007669"/>
    <property type="project" value="UniProtKB-KW"/>
</dbReference>
<accession>A0A1G6M9Z4</accession>
<dbReference type="Proteomes" id="UP000199501">
    <property type="component" value="Unassembled WGS sequence"/>
</dbReference>
<dbReference type="AlphaFoldDB" id="A0A1G6M9Z4"/>
<dbReference type="InterPro" id="IPR036388">
    <property type="entry name" value="WH-like_DNA-bd_sf"/>
</dbReference>
<evidence type="ECO:0000256" key="2">
    <source>
        <dbReference type="ARBA" id="ARBA00023015"/>
    </source>
</evidence>
<dbReference type="SUPFAM" id="SSF88946">
    <property type="entry name" value="Sigma2 domain of RNA polymerase sigma factors"/>
    <property type="match status" value="1"/>
</dbReference>
<comment type="similarity">
    <text evidence="1">Belongs to the sigma-70 factor family. ECF subfamily.</text>
</comment>
<dbReference type="GO" id="GO:0016987">
    <property type="term" value="F:sigma factor activity"/>
    <property type="evidence" value="ECO:0007669"/>
    <property type="project" value="UniProtKB-KW"/>
</dbReference>
<feature type="region of interest" description="Disordered" evidence="6">
    <location>
        <begin position="103"/>
        <end position="127"/>
    </location>
</feature>
<dbReference type="InterPro" id="IPR013324">
    <property type="entry name" value="RNA_pol_sigma_r3/r4-like"/>
</dbReference>
<feature type="domain" description="RNA polymerase sigma-70 region 2" evidence="7">
    <location>
        <begin position="44"/>
        <end position="103"/>
    </location>
</feature>
<keyword evidence="4" id="KW-0238">DNA-binding</keyword>
<protein>
    <submittedName>
        <fullName evidence="8">RNA polymerase sigma factor, sigma-70 family</fullName>
    </submittedName>
</protein>
<evidence type="ECO:0000256" key="1">
    <source>
        <dbReference type="ARBA" id="ARBA00010641"/>
    </source>
</evidence>
<dbReference type="EMBL" id="FMZZ01000002">
    <property type="protein sequence ID" value="SDC51796.1"/>
    <property type="molecule type" value="Genomic_DNA"/>
</dbReference>
<dbReference type="InterPro" id="IPR007627">
    <property type="entry name" value="RNA_pol_sigma70_r2"/>
</dbReference>
<dbReference type="PANTHER" id="PTHR43133">
    <property type="entry name" value="RNA POLYMERASE ECF-TYPE SIGMA FACTO"/>
    <property type="match status" value="1"/>
</dbReference>
<dbReference type="OrthoDB" id="265863at2"/>
<proteinExistence type="inferred from homology"/>
<dbReference type="InterPro" id="IPR014284">
    <property type="entry name" value="RNA_pol_sigma-70_dom"/>
</dbReference>
<gene>
    <name evidence="8" type="ORF">SAMN05216174_102424</name>
</gene>
<dbReference type="SUPFAM" id="SSF88659">
    <property type="entry name" value="Sigma3 and sigma4 domains of RNA polymerase sigma factors"/>
    <property type="match status" value="1"/>
</dbReference>
<dbReference type="Pfam" id="PF04542">
    <property type="entry name" value="Sigma70_r2"/>
    <property type="match status" value="1"/>
</dbReference>
<evidence type="ECO:0000256" key="5">
    <source>
        <dbReference type="ARBA" id="ARBA00023163"/>
    </source>
</evidence>
<evidence type="ECO:0000256" key="6">
    <source>
        <dbReference type="SAM" id="MobiDB-lite"/>
    </source>
</evidence>
<evidence type="ECO:0000256" key="3">
    <source>
        <dbReference type="ARBA" id="ARBA00023082"/>
    </source>
</evidence>
<feature type="compositionally biased region" description="Basic and acidic residues" evidence="6">
    <location>
        <begin position="117"/>
        <end position="127"/>
    </location>
</feature>
<dbReference type="GO" id="GO:0006352">
    <property type="term" value="P:DNA-templated transcription initiation"/>
    <property type="evidence" value="ECO:0007669"/>
    <property type="project" value="InterPro"/>
</dbReference>
<dbReference type="Gene3D" id="1.10.10.10">
    <property type="entry name" value="Winged helix-like DNA-binding domain superfamily/Winged helix DNA-binding domain"/>
    <property type="match status" value="1"/>
</dbReference>
<dbReference type="NCBIfam" id="TIGR02937">
    <property type="entry name" value="sigma70-ECF"/>
    <property type="match status" value="1"/>
</dbReference>
<dbReference type="InterPro" id="IPR039425">
    <property type="entry name" value="RNA_pol_sigma-70-like"/>
</dbReference>
<evidence type="ECO:0000313" key="8">
    <source>
        <dbReference type="EMBL" id="SDC51796.1"/>
    </source>
</evidence>
<dbReference type="STRING" id="1271860.SAMN05216174_102424"/>
<keyword evidence="9" id="KW-1185">Reference proteome</keyword>